<organism evidence="2 3">
    <name type="scientific">Lacticaseibacillus paracasei</name>
    <name type="common">Lactobacillus paracasei</name>
    <dbReference type="NCBI Taxonomy" id="1597"/>
    <lineage>
        <taxon>Bacteria</taxon>
        <taxon>Bacillati</taxon>
        <taxon>Bacillota</taxon>
        <taxon>Bacilli</taxon>
        <taxon>Lactobacillales</taxon>
        <taxon>Lactobacillaceae</taxon>
        <taxon>Lacticaseibacillus</taxon>
    </lineage>
</organism>
<feature type="transmembrane region" description="Helical" evidence="1">
    <location>
        <begin position="28"/>
        <end position="48"/>
    </location>
</feature>
<dbReference type="RefSeq" id="WP_149591174.1">
    <property type="nucleotide sequence ID" value="NZ_CAXVTB010000001.1"/>
</dbReference>
<proteinExistence type="predicted"/>
<feature type="transmembrane region" description="Helical" evidence="1">
    <location>
        <begin position="350"/>
        <end position="367"/>
    </location>
</feature>
<dbReference type="Proteomes" id="UP001268544">
    <property type="component" value="Unassembled WGS sequence"/>
</dbReference>
<dbReference type="AlphaFoldDB" id="A0ABD5CW51"/>
<name>A0ABD5CW51_LACPA</name>
<dbReference type="EMBL" id="JAVKVH010000001">
    <property type="protein sequence ID" value="MDR7623839.1"/>
    <property type="molecule type" value="Genomic_DNA"/>
</dbReference>
<feature type="transmembrane region" description="Helical" evidence="1">
    <location>
        <begin position="57"/>
        <end position="77"/>
    </location>
</feature>
<feature type="transmembrane region" description="Helical" evidence="1">
    <location>
        <begin position="125"/>
        <end position="145"/>
    </location>
</feature>
<feature type="transmembrane region" description="Helical" evidence="1">
    <location>
        <begin position="165"/>
        <end position="184"/>
    </location>
</feature>
<comment type="caution">
    <text evidence="2">The sequence shown here is derived from an EMBL/GenBank/DDBJ whole genome shotgun (WGS) entry which is preliminary data.</text>
</comment>
<keyword evidence="1" id="KW-0472">Membrane</keyword>
<feature type="transmembrane region" description="Helical" evidence="1">
    <location>
        <begin position="320"/>
        <end position="343"/>
    </location>
</feature>
<feature type="transmembrane region" description="Helical" evidence="1">
    <location>
        <begin position="205"/>
        <end position="225"/>
    </location>
</feature>
<accession>A0ABD5CW51</accession>
<reference evidence="3" key="1">
    <citation type="submission" date="2023-07" db="EMBL/GenBank/DDBJ databases">
        <title>Lacticaseibacillus paracasei KCKM 0992.</title>
        <authorList>
            <person name="Kim T.W."/>
        </authorList>
    </citation>
    <scope>NUCLEOTIDE SEQUENCE [LARGE SCALE GENOMIC DNA]</scope>
    <source>
        <strain evidence="3">KCKM 0992</strain>
    </source>
</reference>
<evidence type="ECO:0000313" key="3">
    <source>
        <dbReference type="Proteomes" id="UP001268544"/>
    </source>
</evidence>
<evidence type="ECO:0000256" key="1">
    <source>
        <dbReference type="SAM" id="Phobius"/>
    </source>
</evidence>
<keyword evidence="1" id="KW-0812">Transmembrane</keyword>
<gene>
    <name evidence="2" type="ORF">RF672_04260</name>
</gene>
<sequence length="404" mass="45123">MKESFELTQTSTGGESAFSSFKRTLTEFAYGFFVLLQVIGLSAWDLFLPKIGGPTSVLALSTLLMVVLLGAISTWTISRMVLVAIVLALSFIYIYLFRNSVFLFCLIAILAGQGFTPKRLIKTDLYFRGFGVALIVTLSFLGILPMSGRGEQLTGNFFTSFSYGFLSPNTLGFLVLIVGLDAYLHVSQKWQKVSILVLALFFESLLKYLTGILGVMTLIIVSIFFHKGKSNQTAMTARYRIFCLASVLFFLFATFGSCYIAKNYNSTDTVWNFANKLFSLRFPIWQYYYEGWPPSLFGNIIYVDQSTVGLIGFGAFDGSYLYFLLKYGWVAISIILLAMIYALKHTKDYFSRRILVLFVAVTLVTGIPETPGFLVAYSPFFLLLGSLFINSSSKGDPAAKELRN</sequence>
<protein>
    <recommendedName>
        <fullName evidence="4">Polysaccharide polymerase</fullName>
    </recommendedName>
</protein>
<feature type="transmembrane region" description="Helical" evidence="1">
    <location>
        <begin position="83"/>
        <end position="113"/>
    </location>
</feature>
<evidence type="ECO:0000313" key="2">
    <source>
        <dbReference type="EMBL" id="MDR7623839.1"/>
    </source>
</evidence>
<evidence type="ECO:0008006" key="4">
    <source>
        <dbReference type="Google" id="ProtNLM"/>
    </source>
</evidence>
<feature type="transmembrane region" description="Helical" evidence="1">
    <location>
        <begin position="237"/>
        <end position="261"/>
    </location>
</feature>
<keyword evidence="1" id="KW-1133">Transmembrane helix</keyword>